<evidence type="ECO:0000256" key="1">
    <source>
        <dbReference type="ARBA" id="ARBA00022723"/>
    </source>
</evidence>
<keyword evidence="2" id="KW-0862">Zinc</keyword>
<comment type="caution">
    <text evidence="5">The sequence shown here is derived from an EMBL/GenBank/DDBJ whole genome shotgun (WGS) entry which is preliminary data.</text>
</comment>
<dbReference type="InterPro" id="IPR050129">
    <property type="entry name" value="Zn_alcohol_dh"/>
</dbReference>
<keyword evidence="1" id="KW-0479">Metal-binding</keyword>
<dbReference type="AlphaFoldDB" id="A0A562JEB6"/>
<dbReference type="Gene3D" id="3.40.50.720">
    <property type="entry name" value="NAD(P)-binding Rossmann-like Domain"/>
    <property type="match status" value="1"/>
</dbReference>
<proteinExistence type="predicted"/>
<dbReference type="InterPro" id="IPR011032">
    <property type="entry name" value="GroES-like_sf"/>
</dbReference>
<keyword evidence="3" id="KW-0560">Oxidoreductase</keyword>
<evidence type="ECO:0000256" key="2">
    <source>
        <dbReference type="ARBA" id="ARBA00022833"/>
    </source>
</evidence>
<dbReference type="InterPro" id="IPR013154">
    <property type="entry name" value="ADH-like_N"/>
</dbReference>
<dbReference type="PANTHER" id="PTHR43401">
    <property type="entry name" value="L-THREONINE 3-DEHYDROGENASE"/>
    <property type="match status" value="1"/>
</dbReference>
<dbReference type="NCBIfam" id="NF003808">
    <property type="entry name" value="PRK05396.1"/>
    <property type="match status" value="1"/>
</dbReference>
<dbReference type="EMBL" id="VLKH01000003">
    <property type="protein sequence ID" value="TWH81499.1"/>
    <property type="molecule type" value="Genomic_DNA"/>
</dbReference>
<dbReference type="InterPro" id="IPR020843">
    <property type="entry name" value="ER"/>
</dbReference>
<evidence type="ECO:0000259" key="4">
    <source>
        <dbReference type="SMART" id="SM00829"/>
    </source>
</evidence>
<dbReference type="GO" id="GO:0016491">
    <property type="term" value="F:oxidoreductase activity"/>
    <property type="evidence" value="ECO:0007669"/>
    <property type="project" value="UniProtKB-KW"/>
</dbReference>
<name>A0A562JEB6_9FIRM</name>
<dbReference type="SUPFAM" id="SSF51735">
    <property type="entry name" value="NAD(P)-binding Rossmann-fold domains"/>
    <property type="match status" value="1"/>
</dbReference>
<dbReference type="GO" id="GO:0046872">
    <property type="term" value="F:metal ion binding"/>
    <property type="evidence" value="ECO:0007669"/>
    <property type="project" value="UniProtKB-KW"/>
</dbReference>
<dbReference type="Pfam" id="PF08240">
    <property type="entry name" value="ADH_N"/>
    <property type="match status" value="1"/>
</dbReference>
<dbReference type="SUPFAM" id="SSF50129">
    <property type="entry name" value="GroES-like"/>
    <property type="match status" value="1"/>
</dbReference>
<sequence>MRAVVKENAGMGAVLKDVEMPVLEEGEVLIKIKAAAICGTDQHIYNWNNWAQNNNITLPTILGHECSAEVVEVGPGVKTLEVGDYVACDTHIPCGQCYQCKNGQQHICQNLKLYGVHTNGCFAEYSKIPAVCAVKIPETISPNVGAVLEPLGTAVRSCVEVQASGKNIAVIGCGPIGLMAVNTAKAFGAANIYAIDINEYRLGIAKELGATEVINSSLINSADKLKELTNGVGVDAFIDASGSTAAILDGFKGLRKGGMVALIGLPSRPLEIDLGSQVIFKEATIIGIHGRKMFETWTVMSNLLDKGLLNIDPVITHVLKLEEFEEGFDISQKGIGGKVILVP</sequence>
<dbReference type="PANTHER" id="PTHR43401:SF2">
    <property type="entry name" value="L-THREONINE 3-DEHYDROGENASE"/>
    <property type="match status" value="1"/>
</dbReference>
<evidence type="ECO:0000313" key="6">
    <source>
        <dbReference type="Proteomes" id="UP000315343"/>
    </source>
</evidence>
<reference evidence="5 6" key="1">
    <citation type="submission" date="2019-07" db="EMBL/GenBank/DDBJ databases">
        <title>Genomic Encyclopedia of Type Strains, Phase I: the one thousand microbial genomes (KMG-I) project.</title>
        <authorList>
            <person name="Kyrpides N."/>
        </authorList>
    </citation>
    <scope>NUCLEOTIDE SEQUENCE [LARGE SCALE GENOMIC DNA]</scope>
    <source>
        <strain evidence="5 6">DSM 13558</strain>
    </source>
</reference>
<dbReference type="InterPro" id="IPR036291">
    <property type="entry name" value="NAD(P)-bd_dom_sf"/>
</dbReference>
<accession>A0A562JEB6</accession>
<dbReference type="Pfam" id="PF00107">
    <property type="entry name" value="ADH_zinc_N"/>
    <property type="match status" value="1"/>
</dbReference>
<evidence type="ECO:0000256" key="3">
    <source>
        <dbReference type="ARBA" id="ARBA00023002"/>
    </source>
</evidence>
<keyword evidence="6" id="KW-1185">Reference proteome</keyword>
<dbReference type="InterPro" id="IPR013149">
    <property type="entry name" value="ADH-like_C"/>
</dbReference>
<feature type="domain" description="Enoyl reductase (ER)" evidence="4">
    <location>
        <begin position="10"/>
        <end position="341"/>
    </location>
</feature>
<dbReference type="RefSeq" id="WP_145081375.1">
    <property type="nucleotide sequence ID" value="NZ_JBCFAR010000005.1"/>
</dbReference>
<protein>
    <submittedName>
        <fullName evidence="5">L-threonine 3-dehydrogenase</fullName>
    </submittedName>
</protein>
<gene>
    <name evidence="5" type="ORF">LY60_01250</name>
</gene>
<evidence type="ECO:0000313" key="5">
    <source>
        <dbReference type="EMBL" id="TWH81499.1"/>
    </source>
</evidence>
<dbReference type="SMART" id="SM00829">
    <property type="entry name" value="PKS_ER"/>
    <property type="match status" value="1"/>
</dbReference>
<dbReference type="Gene3D" id="3.90.180.10">
    <property type="entry name" value="Medium-chain alcohol dehydrogenases, catalytic domain"/>
    <property type="match status" value="1"/>
</dbReference>
<dbReference type="OrthoDB" id="9769198at2"/>
<organism evidence="5 6">
    <name type="scientific">Sedimentibacter saalensis</name>
    <dbReference type="NCBI Taxonomy" id="130788"/>
    <lineage>
        <taxon>Bacteria</taxon>
        <taxon>Bacillati</taxon>
        <taxon>Bacillota</taxon>
        <taxon>Tissierellia</taxon>
        <taxon>Sedimentibacter</taxon>
    </lineage>
</organism>
<dbReference type="Proteomes" id="UP000315343">
    <property type="component" value="Unassembled WGS sequence"/>
</dbReference>